<sequence length="278" mass="32292">MEIEIEQMDKYIEDLKSKLAFLEQLKKDHIEQQQQQEVAARNEEDLVVLKTTNDPSNPRDGALYNLLYTLHKKVTDLEAIVSKQTEVTTKRKSISPRQSNFFKDLSFRRDSLTKRDSVDIVPKETSTKSSIQQNTIPTTTVVESIIDSATSEELKCNGCSFRGDKRGEIVTHKKYCQEYWKADNTNPVYKTWATDLSNQKFQVYLLNKSTHCLYYYNNGTEVKEPFVLSLEGIRDCLIKKKKAEFIYKDTVTEIFISYISPLSRNDKLKFESEIKSLH</sequence>
<proteinExistence type="predicted"/>
<dbReference type="EMBL" id="AP024483">
    <property type="protein sequence ID" value="BCS83554.1"/>
    <property type="molecule type" value="Genomic_DNA"/>
</dbReference>
<reference evidence="2 3" key="1">
    <citation type="submission" date="2021-02" db="EMBL/GenBank/DDBJ databases">
        <title>Cotonvirus japonicus, which uses Golgi apparatus of host cells for its virion factory, phylogenetically links tailed tupanvirus and icosahedral mimivirus.</title>
        <authorList>
            <person name="Takahashi H."/>
            <person name="Fukaya S."/>
            <person name="Song C."/>
            <person name="Murata K."/>
            <person name="Takemura M."/>
        </authorList>
    </citation>
    <scope>NUCLEOTIDE SEQUENCE [LARGE SCALE GENOMIC DNA]</scope>
</reference>
<protein>
    <submittedName>
        <fullName evidence="2">Uncharacterized protein</fullName>
    </submittedName>
</protein>
<name>A0ABM7NTR8_9VIRU</name>
<dbReference type="Proteomes" id="UP001321479">
    <property type="component" value="Segment"/>
</dbReference>
<evidence type="ECO:0000313" key="2">
    <source>
        <dbReference type="EMBL" id="BCS83554.1"/>
    </source>
</evidence>
<organism evidence="2 3">
    <name type="scientific">Cotonvirus japonicus</name>
    <dbReference type="NCBI Taxonomy" id="2811091"/>
    <lineage>
        <taxon>Viruses</taxon>
        <taxon>Varidnaviria</taxon>
        <taxon>Bamfordvirae</taxon>
        <taxon>Nucleocytoviricota</taxon>
        <taxon>Megaviricetes</taxon>
        <taxon>Imitervirales</taxon>
        <taxon>Mimiviridae</taxon>
        <taxon>Megamimivirinae</taxon>
        <taxon>Cotonvirus</taxon>
        <taxon>Cotonvirus japonicum</taxon>
    </lineage>
</organism>
<evidence type="ECO:0000256" key="1">
    <source>
        <dbReference type="SAM" id="Coils"/>
    </source>
</evidence>
<dbReference type="RefSeq" id="YP_010842162.1">
    <property type="nucleotide sequence ID" value="NC_079139.1"/>
</dbReference>
<keyword evidence="3" id="KW-1185">Reference proteome</keyword>
<accession>A0ABM7NTR8</accession>
<feature type="coiled-coil region" evidence="1">
    <location>
        <begin position="5"/>
        <end position="42"/>
    </location>
</feature>
<keyword evidence="1" id="KW-0175">Coiled coil</keyword>
<evidence type="ECO:0000313" key="3">
    <source>
        <dbReference type="Proteomes" id="UP001321479"/>
    </source>
</evidence>
<dbReference type="GeneID" id="80558759"/>